<dbReference type="RefSeq" id="XP_014675806.1">
    <property type="nucleotide sequence ID" value="XM_014820320.1"/>
</dbReference>
<evidence type="ECO:0000256" key="6">
    <source>
        <dbReference type="SAM" id="SignalP"/>
    </source>
</evidence>
<dbReference type="Pfam" id="PF01401">
    <property type="entry name" value="Peptidase_M2"/>
    <property type="match status" value="1"/>
</dbReference>
<dbReference type="Proteomes" id="UP000695022">
    <property type="component" value="Unplaced"/>
</dbReference>
<comment type="similarity">
    <text evidence="1 5">Belongs to the peptidase M2 family.</text>
</comment>
<evidence type="ECO:0000313" key="8">
    <source>
        <dbReference type="RefSeq" id="XP_014675806.1"/>
    </source>
</evidence>
<evidence type="ECO:0000313" key="7">
    <source>
        <dbReference type="Proteomes" id="UP000695022"/>
    </source>
</evidence>
<reference evidence="8" key="1">
    <citation type="submission" date="2025-08" db="UniProtKB">
        <authorList>
            <consortium name="RefSeq"/>
        </authorList>
    </citation>
    <scope>IDENTIFICATION</scope>
</reference>
<dbReference type="PANTHER" id="PTHR10514">
    <property type="entry name" value="ANGIOTENSIN-CONVERTING ENZYME"/>
    <property type="match status" value="1"/>
</dbReference>
<organism evidence="7 8">
    <name type="scientific">Priapulus caudatus</name>
    <name type="common">Priapulid worm</name>
    <dbReference type="NCBI Taxonomy" id="37621"/>
    <lineage>
        <taxon>Eukaryota</taxon>
        <taxon>Metazoa</taxon>
        <taxon>Ecdysozoa</taxon>
        <taxon>Scalidophora</taxon>
        <taxon>Priapulida</taxon>
        <taxon>Priapulimorpha</taxon>
        <taxon>Priapulimorphida</taxon>
        <taxon>Priapulidae</taxon>
        <taxon>Priapulus</taxon>
    </lineage>
</organism>
<evidence type="ECO:0000256" key="3">
    <source>
        <dbReference type="ARBA" id="ARBA00023157"/>
    </source>
</evidence>
<proteinExistence type="inferred from homology"/>
<comment type="caution">
    <text evidence="5">Lacks conserved residue(s) required for the propagation of feature annotation.</text>
</comment>
<dbReference type="InterPro" id="IPR001548">
    <property type="entry name" value="Peptidase_M2"/>
</dbReference>
<evidence type="ECO:0000256" key="2">
    <source>
        <dbReference type="ARBA" id="ARBA00022729"/>
    </source>
</evidence>
<accession>A0ABM1EUD5</accession>
<name>A0ABM1EUD5_PRICU</name>
<dbReference type="SUPFAM" id="SSF55486">
    <property type="entry name" value="Metalloproteases ('zincins'), catalytic domain"/>
    <property type="match status" value="1"/>
</dbReference>
<feature type="non-terminal residue" evidence="8">
    <location>
        <position position="156"/>
    </location>
</feature>
<keyword evidence="7" id="KW-1185">Reference proteome</keyword>
<dbReference type="PROSITE" id="PS52011">
    <property type="entry name" value="PEPTIDASE_M2"/>
    <property type="match status" value="1"/>
</dbReference>
<evidence type="ECO:0000256" key="5">
    <source>
        <dbReference type="PROSITE-ProRule" id="PRU01355"/>
    </source>
</evidence>
<keyword evidence="2 6" id="KW-0732">Signal</keyword>
<keyword evidence="3" id="KW-1015">Disulfide bond</keyword>
<dbReference type="GeneID" id="106815809"/>
<dbReference type="PANTHER" id="PTHR10514:SF27">
    <property type="entry name" value="ANGIOTENSIN-CONVERTING ENZYME"/>
    <property type="match status" value="1"/>
</dbReference>
<keyword evidence="4" id="KW-0325">Glycoprotein</keyword>
<sequence length="156" mass="16980">MRKLVLPVVCLCALLLPYYGGETRDVAYRSGGGGGFRKRGGGGGGTGVSSLSRAAEEGGNGDVEAAKAWLLEYDVEAEKVYYAFVSASWKYNTDITPENAAEEIAQSLIAAEFDNEMAISANEFDWKNFDDEKVKREFSKITDIGYAALEPEKVEE</sequence>
<evidence type="ECO:0000256" key="1">
    <source>
        <dbReference type="ARBA" id="ARBA00008139"/>
    </source>
</evidence>
<feature type="signal peptide" evidence="6">
    <location>
        <begin position="1"/>
        <end position="20"/>
    </location>
</feature>
<gene>
    <name evidence="8" type="primary">LOC106815809</name>
</gene>
<feature type="chain" id="PRO_5045274064" evidence="6">
    <location>
        <begin position="21"/>
        <end position="156"/>
    </location>
</feature>
<protein>
    <submittedName>
        <fullName evidence="8">Angiotensin-converting enzyme-like</fullName>
    </submittedName>
</protein>
<evidence type="ECO:0000256" key="4">
    <source>
        <dbReference type="ARBA" id="ARBA00023180"/>
    </source>
</evidence>